<accession>A0ABT6CTI9</accession>
<name>A0ABT6CTI9_9MICC</name>
<evidence type="ECO:0000313" key="1">
    <source>
        <dbReference type="EMBL" id="MDF9277390.1"/>
    </source>
</evidence>
<organism evidence="1 2">
    <name type="scientific">Arthrobacter vasquezii</name>
    <dbReference type="NCBI Taxonomy" id="2977629"/>
    <lineage>
        <taxon>Bacteria</taxon>
        <taxon>Bacillati</taxon>
        <taxon>Actinomycetota</taxon>
        <taxon>Actinomycetes</taxon>
        <taxon>Micrococcales</taxon>
        <taxon>Micrococcaceae</taxon>
        <taxon>Arthrobacter</taxon>
    </lineage>
</organism>
<sequence length="47" mass="4862">MAEGQAPETFDVVCAAMIGPIPPGGLGVAQRRHTQTTMSAELSYSAL</sequence>
<dbReference type="RefSeq" id="WP_277357942.1">
    <property type="nucleotide sequence ID" value="NZ_JAROKN010000010.1"/>
</dbReference>
<dbReference type="Proteomes" id="UP001220456">
    <property type="component" value="Unassembled WGS sequence"/>
</dbReference>
<protein>
    <submittedName>
        <fullName evidence="1">Uncharacterized protein</fullName>
    </submittedName>
</protein>
<gene>
    <name evidence="1" type="ORF">P4U43_06235</name>
</gene>
<comment type="caution">
    <text evidence="1">The sequence shown here is derived from an EMBL/GenBank/DDBJ whole genome shotgun (WGS) entry which is preliminary data.</text>
</comment>
<reference evidence="1 2" key="1">
    <citation type="journal article" date="2023" name="Int. J. Syst. Evol. Microbiol.">
        <title>Arthrobacter vasquezii sp. nov., isolated from a soil sample from Union Glacier, Antarctica.</title>
        <authorList>
            <person name="Valenzuela-Ibaceta F."/>
            <person name="Carrasco V."/>
            <person name="Lagos-Moraga S."/>
            <person name="Dietz-Vargas C."/>
            <person name="Navarro C.A."/>
            <person name="Perez-Donoso J.M."/>
        </authorList>
    </citation>
    <scope>NUCLEOTIDE SEQUENCE [LARGE SCALE GENOMIC DNA]</scope>
    <source>
        <strain evidence="1 2">EH-1B-1</strain>
    </source>
</reference>
<proteinExistence type="predicted"/>
<evidence type="ECO:0000313" key="2">
    <source>
        <dbReference type="Proteomes" id="UP001220456"/>
    </source>
</evidence>
<keyword evidence="2" id="KW-1185">Reference proteome</keyword>
<dbReference type="EMBL" id="JAROKN010000010">
    <property type="protein sequence ID" value="MDF9277390.1"/>
    <property type="molecule type" value="Genomic_DNA"/>
</dbReference>